<name>A0A8T2N2N5_9TELE</name>
<evidence type="ECO:0000256" key="1">
    <source>
        <dbReference type="SAM" id="MobiDB-lite"/>
    </source>
</evidence>
<gene>
    <name evidence="2" type="ORF">JZ751_016342</name>
</gene>
<reference evidence="2" key="1">
    <citation type="thesis" date="2021" institute="BYU ScholarsArchive" country="Provo, UT, USA">
        <title>Applications of and Algorithms for Genome Assembly and Genomic Analyses with an Emphasis on Marine Teleosts.</title>
        <authorList>
            <person name="Pickett B.D."/>
        </authorList>
    </citation>
    <scope>NUCLEOTIDE SEQUENCE</scope>
    <source>
        <strain evidence="2">HI-2016</strain>
    </source>
</reference>
<sequence length="270" mass="30408">MLKKINAVFRPNNGHGCRNGYRSEDYHNACTVKLVRSTSMLVVGESRQRISDATLKRSKSTVSIESTTALYYYHRQEDRIWLYSQNRDCLQYLEDLVALRRQYTNNVNHLNSKGPKATVSSKKKAPPPPPPARHAQYNAQPSNTKASAPPIPNEEDTLEFFDAVIASCDPEPKRKQNLDNGHADVDFIVATSTSEHDLHSNWVLRDPRRFSADEARLTKQENRKGGGAAGGGGGSMGSRRQLQRNPIHLPKVVESAFQTLRFKPKLRKKD</sequence>
<dbReference type="AlphaFoldDB" id="A0A8T2N2N5"/>
<proteinExistence type="predicted"/>
<keyword evidence="3" id="KW-1185">Reference proteome</keyword>
<dbReference type="OrthoDB" id="8784811at2759"/>
<feature type="region of interest" description="Disordered" evidence="1">
    <location>
        <begin position="107"/>
        <end position="154"/>
    </location>
</feature>
<organism evidence="2 3">
    <name type="scientific">Albula glossodonta</name>
    <name type="common">roundjaw bonefish</name>
    <dbReference type="NCBI Taxonomy" id="121402"/>
    <lineage>
        <taxon>Eukaryota</taxon>
        <taxon>Metazoa</taxon>
        <taxon>Chordata</taxon>
        <taxon>Craniata</taxon>
        <taxon>Vertebrata</taxon>
        <taxon>Euteleostomi</taxon>
        <taxon>Actinopterygii</taxon>
        <taxon>Neopterygii</taxon>
        <taxon>Teleostei</taxon>
        <taxon>Albuliformes</taxon>
        <taxon>Albulidae</taxon>
        <taxon>Albula</taxon>
    </lineage>
</organism>
<comment type="caution">
    <text evidence="2">The sequence shown here is derived from an EMBL/GenBank/DDBJ whole genome shotgun (WGS) entry which is preliminary data.</text>
</comment>
<feature type="region of interest" description="Disordered" evidence="1">
    <location>
        <begin position="217"/>
        <end position="250"/>
    </location>
</feature>
<protein>
    <submittedName>
        <fullName evidence="2">Uncharacterized protein</fullName>
    </submittedName>
</protein>
<accession>A0A8T2N2N5</accession>
<dbReference type="Proteomes" id="UP000824540">
    <property type="component" value="Unassembled WGS sequence"/>
</dbReference>
<evidence type="ECO:0000313" key="2">
    <source>
        <dbReference type="EMBL" id="KAG9331942.1"/>
    </source>
</evidence>
<dbReference type="EMBL" id="JAFBMS010000270">
    <property type="protein sequence ID" value="KAG9331942.1"/>
    <property type="molecule type" value="Genomic_DNA"/>
</dbReference>
<evidence type="ECO:0000313" key="3">
    <source>
        <dbReference type="Proteomes" id="UP000824540"/>
    </source>
</evidence>
<feature type="compositionally biased region" description="Gly residues" evidence="1">
    <location>
        <begin position="225"/>
        <end position="236"/>
    </location>
</feature>
<feature type="compositionally biased region" description="Polar residues" evidence="1">
    <location>
        <begin position="137"/>
        <end position="146"/>
    </location>
</feature>